<dbReference type="GO" id="GO:0005886">
    <property type="term" value="C:plasma membrane"/>
    <property type="evidence" value="ECO:0007669"/>
    <property type="project" value="UniProtKB-SubCell"/>
</dbReference>
<dbReference type="GO" id="GO:0015128">
    <property type="term" value="F:gluconate transmembrane transporter activity"/>
    <property type="evidence" value="ECO:0007669"/>
    <property type="project" value="InterPro"/>
</dbReference>
<dbReference type="RefSeq" id="WP_133364147.1">
    <property type="nucleotide sequence ID" value="NZ_CP037940.1"/>
</dbReference>
<dbReference type="Proteomes" id="UP000292886">
    <property type="component" value="Chromosome"/>
</dbReference>
<evidence type="ECO:0000256" key="4">
    <source>
        <dbReference type="ARBA" id="ARBA00022692"/>
    </source>
</evidence>
<evidence type="ECO:0000256" key="1">
    <source>
        <dbReference type="ARBA" id="ARBA00004651"/>
    </source>
</evidence>
<dbReference type="PANTHER" id="PTHR30354">
    <property type="entry name" value="GNT FAMILY GLUCONATE TRANSPORTER"/>
    <property type="match status" value="1"/>
</dbReference>
<comment type="subcellular location">
    <subcellularLocation>
        <location evidence="1">Cell membrane</location>
        <topology evidence="1">Multi-pass membrane protein</topology>
    </subcellularLocation>
</comment>
<feature type="transmembrane region" description="Helical" evidence="8">
    <location>
        <begin position="228"/>
        <end position="251"/>
    </location>
</feature>
<dbReference type="EMBL" id="CP037940">
    <property type="protein sequence ID" value="QBO37070.1"/>
    <property type="molecule type" value="Genomic_DNA"/>
</dbReference>
<feature type="transmembrane region" description="Helical" evidence="8">
    <location>
        <begin position="311"/>
        <end position="329"/>
    </location>
</feature>
<feature type="transmembrane region" description="Helical" evidence="8">
    <location>
        <begin position="96"/>
        <end position="129"/>
    </location>
</feature>
<evidence type="ECO:0000256" key="5">
    <source>
        <dbReference type="ARBA" id="ARBA00022989"/>
    </source>
</evidence>
<protein>
    <submittedName>
        <fullName evidence="9">Gluconate permease</fullName>
    </submittedName>
</protein>
<feature type="transmembrane region" description="Helical" evidence="8">
    <location>
        <begin position="271"/>
        <end position="291"/>
    </location>
</feature>
<keyword evidence="2" id="KW-0813">Transport</keyword>
<sequence length="451" mass="47610">MPFIILTVGIVFLLLLIVKFKLNTFVSLIITATLVALGLGMNPADIAHSIETGIGGTLGELAIVFGMGAMLGRLVADAGGAFRIAETLIQKFGRKRLQLAVMVASFIIGIALFFEVGMVLLIPIVFAIAMEASVPLLYLGIPMATALSVTHGFLPPHPAPTAIAVALGANPGKVLIFGLITAVVAAIIAGPLFTKVIMKVIPDAFTIKKELTAFGEQKTFKLEDTPSFGIATLTSLFPVILMAITTGWQIFRFDGRVPKSPQGIDAVIEMIGNPVMAILISLVVALFTMGYLRKRSFKEIANSIDTSTRSIAGLLLVIGGGAAFKQVLIDGGVGKAVAEVFQGVDVSPIILAWVITVILRIALGSATVAALTAAGLVMPLMQGAGIDPTFMVLSIGAGSLAFSHVNDAGFWMFKEYFDLNIKQTFQTWTLLETIIAVVGLGMSLFLNMLFG</sequence>
<feature type="transmembrane region" description="Helical" evidence="8">
    <location>
        <begin position="390"/>
        <end position="413"/>
    </location>
</feature>
<feature type="transmembrane region" description="Helical" evidence="8">
    <location>
        <begin position="58"/>
        <end position="76"/>
    </location>
</feature>
<proteinExistence type="inferred from homology"/>
<keyword evidence="5 8" id="KW-1133">Transmembrane helix</keyword>
<evidence type="ECO:0000256" key="3">
    <source>
        <dbReference type="ARBA" id="ARBA00022475"/>
    </source>
</evidence>
<feature type="transmembrane region" description="Helical" evidence="8">
    <location>
        <begin position="349"/>
        <end position="378"/>
    </location>
</feature>
<comment type="similarity">
    <text evidence="7">Belongs to the GntP permease family.</text>
</comment>
<feature type="transmembrane region" description="Helical" evidence="8">
    <location>
        <begin position="174"/>
        <end position="193"/>
    </location>
</feature>
<keyword evidence="10" id="KW-1185">Reference proteome</keyword>
<feature type="transmembrane region" description="Helical" evidence="8">
    <location>
        <begin position="425"/>
        <end position="450"/>
    </location>
</feature>
<evidence type="ECO:0000256" key="7">
    <source>
        <dbReference type="ARBA" id="ARBA00049663"/>
    </source>
</evidence>
<evidence type="ECO:0000256" key="6">
    <source>
        <dbReference type="ARBA" id="ARBA00023136"/>
    </source>
</evidence>
<name>A0A4P6YW85_9LACO</name>
<dbReference type="Pfam" id="PF02447">
    <property type="entry name" value="GntP_permease"/>
    <property type="match status" value="1"/>
</dbReference>
<evidence type="ECO:0000313" key="9">
    <source>
        <dbReference type="EMBL" id="QBO37070.1"/>
    </source>
</evidence>
<accession>A0A4P6YW85</accession>
<organism evidence="9 10">
    <name type="scientific">Periweissella cryptocerci</name>
    <dbReference type="NCBI Taxonomy" id="2506420"/>
    <lineage>
        <taxon>Bacteria</taxon>
        <taxon>Bacillati</taxon>
        <taxon>Bacillota</taxon>
        <taxon>Bacilli</taxon>
        <taxon>Lactobacillales</taxon>
        <taxon>Lactobacillaceae</taxon>
        <taxon>Periweissella</taxon>
    </lineage>
</organism>
<dbReference type="AlphaFoldDB" id="A0A4P6YW85"/>
<dbReference type="KEGG" id="wei:EQG49_11700"/>
<reference evidence="10" key="1">
    <citation type="submission" date="2019-03" db="EMBL/GenBank/DDBJ databases">
        <title>Weissella sp. 26KH-42 Genome sequencing.</title>
        <authorList>
            <person name="Heo J."/>
            <person name="Kim S.-J."/>
            <person name="Kim J.-S."/>
            <person name="Hong S.-B."/>
            <person name="Kwon S.-W."/>
        </authorList>
    </citation>
    <scope>NUCLEOTIDE SEQUENCE [LARGE SCALE GENOMIC DNA]</scope>
    <source>
        <strain evidence="10">26KH-42</strain>
    </source>
</reference>
<keyword evidence="4 8" id="KW-0812">Transmembrane</keyword>
<dbReference type="PIRSF" id="PIRSF002746">
    <property type="entry name" value="Gluconate_transporter"/>
    <property type="match status" value="1"/>
</dbReference>
<evidence type="ECO:0000256" key="8">
    <source>
        <dbReference type="SAM" id="Phobius"/>
    </source>
</evidence>
<feature type="transmembrane region" description="Helical" evidence="8">
    <location>
        <begin position="6"/>
        <end position="37"/>
    </location>
</feature>
<dbReference type="InterPro" id="IPR003474">
    <property type="entry name" value="Glcn_transporter"/>
</dbReference>
<keyword evidence="6 8" id="KW-0472">Membrane</keyword>
<dbReference type="NCBIfam" id="TIGR00791">
    <property type="entry name" value="gntP"/>
    <property type="match status" value="1"/>
</dbReference>
<evidence type="ECO:0000256" key="2">
    <source>
        <dbReference type="ARBA" id="ARBA00022448"/>
    </source>
</evidence>
<keyword evidence="3" id="KW-1003">Cell membrane</keyword>
<dbReference type="OrthoDB" id="9787129at2"/>
<dbReference type="PANTHER" id="PTHR30354:SF22">
    <property type="entry name" value="HIGH-AFFINITY GLUCONATE TRANSPORTER"/>
    <property type="match status" value="1"/>
</dbReference>
<gene>
    <name evidence="9" type="ORF">EQG49_11700</name>
</gene>
<evidence type="ECO:0000313" key="10">
    <source>
        <dbReference type="Proteomes" id="UP000292886"/>
    </source>
</evidence>